<dbReference type="Gene3D" id="1.20.910.10">
    <property type="entry name" value="Heme oxygenase-like"/>
    <property type="match status" value="1"/>
</dbReference>
<evidence type="ECO:0000256" key="6">
    <source>
        <dbReference type="ARBA" id="ARBA00023004"/>
    </source>
</evidence>
<comment type="caution">
    <text evidence="8">The sequence shown here is derived from an EMBL/GenBank/DDBJ whole genome shotgun (WGS) entry which is preliminary data.</text>
</comment>
<dbReference type="InterPro" id="IPR016084">
    <property type="entry name" value="Haem_Oase-like_multi-hlx"/>
</dbReference>
<keyword evidence="4" id="KW-0479">Metal-binding</keyword>
<dbReference type="GO" id="GO:0006979">
    <property type="term" value="P:response to oxidative stress"/>
    <property type="evidence" value="ECO:0007669"/>
    <property type="project" value="TreeGrafter"/>
</dbReference>
<organism evidence="8 9">
    <name type="scientific">Mortierella polycephala</name>
    <dbReference type="NCBI Taxonomy" id="41804"/>
    <lineage>
        <taxon>Eukaryota</taxon>
        <taxon>Fungi</taxon>
        <taxon>Fungi incertae sedis</taxon>
        <taxon>Mucoromycota</taxon>
        <taxon>Mortierellomycotina</taxon>
        <taxon>Mortierellomycetes</taxon>
        <taxon>Mortierellales</taxon>
        <taxon>Mortierellaceae</taxon>
        <taxon>Mortierella</taxon>
    </lineage>
</organism>
<dbReference type="Proteomes" id="UP000726737">
    <property type="component" value="Unassembled WGS sequence"/>
</dbReference>
<keyword evidence="9" id="KW-1185">Reference proteome</keyword>
<dbReference type="GO" id="GO:0004392">
    <property type="term" value="F:heme oxygenase (decyclizing) activity"/>
    <property type="evidence" value="ECO:0007669"/>
    <property type="project" value="UniProtKB-EC"/>
</dbReference>
<dbReference type="PANTHER" id="PTHR10720">
    <property type="entry name" value="HEME OXYGENASE"/>
    <property type="match status" value="1"/>
</dbReference>
<evidence type="ECO:0000256" key="5">
    <source>
        <dbReference type="ARBA" id="ARBA00023002"/>
    </source>
</evidence>
<dbReference type="CDD" id="cd19165">
    <property type="entry name" value="HemeO"/>
    <property type="match status" value="1"/>
</dbReference>
<accession>A0A9P6Q9Y3</accession>
<gene>
    <name evidence="8" type="ORF">BG011_009953</name>
</gene>
<dbReference type="GO" id="GO:0042167">
    <property type="term" value="P:heme catabolic process"/>
    <property type="evidence" value="ECO:0007669"/>
    <property type="project" value="TreeGrafter"/>
</dbReference>
<keyword evidence="6" id="KW-0408">Iron</keyword>
<dbReference type="GO" id="GO:0006788">
    <property type="term" value="P:heme oxidation"/>
    <property type="evidence" value="ECO:0007669"/>
    <property type="project" value="InterPro"/>
</dbReference>
<evidence type="ECO:0000256" key="1">
    <source>
        <dbReference type="ARBA" id="ARBA00006134"/>
    </source>
</evidence>
<evidence type="ECO:0000256" key="7">
    <source>
        <dbReference type="ARBA" id="ARBA00048328"/>
    </source>
</evidence>
<keyword evidence="3" id="KW-0349">Heme</keyword>
<dbReference type="AlphaFoldDB" id="A0A9P6Q9Y3"/>
<evidence type="ECO:0000256" key="3">
    <source>
        <dbReference type="ARBA" id="ARBA00022617"/>
    </source>
</evidence>
<comment type="catalytic activity">
    <reaction evidence="7">
        <text>heme b + 3 reduced [NADPH--hemoprotein reductase] + 3 O2 = biliverdin IXalpha + CO + Fe(2+) + 3 oxidized [NADPH--hemoprotein reductase] + 3 H2O + H(+)</text>
        <dbReference type="Rhea" id="RHEA:21764"/>
        <dbReference type="Rhea" id="RHEA-COMP:11964"/>
        <dbReference type="Rhea" id="RHEA-COMP:11965"/>
        <dbReference type="ChEBI" id="CHEBI:15377"/>
        <dbReference type="ChEBI" id="CHEBI:15378"/>
        <dbReference type="ChEBI" id="CHEBI:15379"/>
        <dbReference type="ChEBI" id="CHEBI:17245"/>
        <dbReference type="ChEBI" id="CHEBI:29033"/>
        <dbReference type="ChEBI" id="CHEBI:57618"/>
        <dbReference type="ChEBI" id="CHEBI:57991"/>
        <dbReference type="ChEBI" id="CHEBI:58210"/>
        <dbReference type="ChEBI" id="CHEBI:60344"/>
        <dbReference type="EC" id="1.14.14.18"/>
    </reaction>
</comment>
<dbReference type="InterPro" id="IPR002051">
    <property type="entry name" value="Haem_Oase"/>
</dbReference>
<dbReference type="InterPro" id="IPR016053">
    <property type="entry name" value="Haem_Oase-like"/>
</dbReference>
<name>A0A9P6Q9Y3_9FUNG</name>
<dbReference type="GO" id="GO:0046872">
    <property type="term" value="F:metal ion binding"/>
    <property type="evidence" value="ECO:0007669"/>
    <property type="project" value="UniProtKB-KW"/>
</dbReference>
<protein>
    <recommendedName>
        <fullName evidence="2">heme oxygenase (biliverdin-producing)</fullName>
        <ecNumber evidence="2">1.14.14.18</ecNumber>
    </recommendedName>
</protein>
<evidence type="ECO:0000313" key="9">
    <source>
        <dbReference type="Proteomes" id="UP000726737"/>
    </source>
</evidence>
<dbReference type="GO" id="GO:0020037">
    <property type="term" value="F:heme binding"/>
    <property type="evidence" value="ECO:0007669"/>
    <property type="project" value="TreeGrafter"/>
</dbReference>
<dbReference type="InterPro" id="IPR018207">
    <property type="entry name" value="Haem_oxygenase_CS"/>
</dbReference>
<dbReference type="EC" id="1.14.14.18" evidence="2"/>
<evidence type="ECO:0000256" key="2">
    <source>
        <dbReference type="ARBA" id="ARBA00012360"/>
    </source>
</evidence>
<comment type="similarity">
    <text evidence="1">Belongs to the heme oxygenase family.</text>
</comment>
<evidence type="ECO:0000256" key="4">
    <source>
        <dbReference type="ARBA" id="ARBA00022723"/>
    </source>
</evidence>
<sequence length="254" mass="29070">MRLLSTDLREGTKSVHTAAGRSKFVNTLERVLEDHMKNAQLDLIYFPDQLARKKILEQDLERFHGPQWRDLIVTTSPAQQKYIAAIEHCASSATPELLIAHSYVRYMGDLSGGQIIAKRLKSYNVGFFTFDKIEDYDLFKELFRKRLNQVQISDELKDKIVEEAIAAFHLNMEIFSEFDHELEGMPMTEEEQTKELASFQKEKEEMAAAKVDEKMNVHFRTTSSTGNSDGILSYLMPSNLWESLKGAVGVKVDV</sequence>
<reference evidence="8" key="1">
    <citation type="journal article" date="2020" name="Fungal Divers.">
        <title>Resolving the Mortierellaceae phylogeny through synthesis of multi-gene phylogenetics and phylogenomics.</title>
        <authorList>
            <person name="Vandepol N."/>
            <person name="Liber J."/>
            <person name="Desiro A."/>
            <person name="Na H."/>
            <person name="Kennedy M."/>
            <person name="Barry K."/>
            <person name="Grigoriev I.V."/>
            <person name="Miller A.N."/>
            <person name="O'Donnell K."/>
            <person name="Stajich J.E."/>
            <person name="Bonito G."/>
        </authorList>
    </citation>
    <scope>NUCLEOTIDE SEQUENCE</scope>
    <source>
        <strain evidence="8">KOD948</strain>
    </source>
</reference>
<dbReference type="Pfam" id="PF01126">
    <property type="entry name" value="Heme_oxygenase"/>
    <property type="match status" value="1"/>
</dbReference>
<proteinExistence type="inferred from homology"/>
<dbReference type="PROSITE" id="PS00593">
    <property type="entry name" value="HEME_OXYGENASE"/>
    <property type="match status" value="1"/>
</dbReference>
<evidence type="ECO:0000313" key="8">
    <source>
        <dbReference type="EMBL" id="KAG0262646.1"/>
    </source>
</evidence>
<keyword evidence="5" id="KW-0560">Oxidoreductase</keyword>
<dbReference type="SUPFAM" id="SSF48613">
    <property type="entry name" value="Heme oxygenase-like"/>
    <property type="match status" value="1"/>
</dbReference>
<dbReference type="PANTHER" id="PTHR10720:SF0">
    <property type="entry name" value="HEME OXYGENASE"/>
    <property type="match status" value="1"/>
</dbReference>
<dbReference type="EMBL" id="JAAAJA010000093">
    <property type="protein sequence ID" value="KAG0262646.1"/>
    <property type="molecule type" value="Genomic_DNA"/>
</dbReference>
<dbReference type="OrthoDB" id="652091at2759"/>